<keyword evidence="2" id="KW-1185">Reference proteome</keyword>
<dbReference type="EMBL" id="LXQA010130213">
    <property type="protein sequence ID" value="MCI22386.1"/>
    <property type="molecule type" value="Genomic_DNA"/>
</dbReference>
<evidence type="ECO:0000313" key="2">
    <source>
        <dbReference type="Proteomes" id="UP000265520"/>
    </source>
</evidence>
<proteinExistence type="predicted"/>
<organism evidence="1 2">
    <name type="scientific">Trifolium medium</name>
    <dbReference type="NCBI Taxonomy" id="97028"/>
    <lineage>
        <taxon>Eukaryota</taxon>
        <taxon>Viridiplantae</taxon>
        <taxon>Streptophyta</taxon>
        <taxon>Embryophyta</taxon>
        <taxon>Tracheophyta</taxon>
        <taxon>Spermatophyta</taxon>
        <taxon>Magnoliopsida</taxon>
        <taxon>eudicotyledons</taxon>
        <taxon>Gunneridae</taxon>
        <taxon>Pentapetalae</taxon>
        <taxon>rosids</taxon>
        <taxon>fabids</taxon>
        <taxon>Fabales</taxon>
        <taxon>Fabaceae</taxon>
        <taxon>Papilionoideae</taxon>
        <taxon>50 kb inversion clade</taxon>
        <taxon>NPAAA clade</taxon>
        <taxon>Hologalegina</taxon>
        <taxon>IRL clade</taxon>
        <taxon>Trifolieae</taxon>
        <taxon>Trifolium</taxon>
    </lineage>
</organism>
<name>A0A392QFR6_9FABA</name>
<reference evidence="1 2" key="1">
    <citation type="journal article" date="2018" name="Front. Plant Sci.">
        <title>Red Clover (Trifolium pratense) and Zigzag Clover (T. medium) - A Picture of Genomic Similarities and Differences.</title>
        <authorList>
            <person name="Dluhosova J."/>
            <person name="Istvanek J."/>
            <person name="Nedelnik J."/>
            <person name="Repkova J."/>
        </authorList>
    </citation>
    <scope>NUCLEOTIDE SEQUENCE [LARGE SCALE GENOMIC DNA]</scope>
    <source>
        <strain evidence="2">cv. 10/8</strain>
        <tissue evidence="1">Leaf</tissue>
    </source>
</reference>
<sequence>MEKKDEKRERDEKELRQFQKWFKQLGMTLEEAYDQFMGELEEQEDDLILAAQCSDCLKLNIPPKQKDPGRFTVQCCFGKVQERALCDLGSSISLMPLSFARKWKIGKLTTLESMEIILADQSILKPSGEITDVLVKIKDLAFAV</sequence>
<evidence type="ECO:0008006" key="3">
    <source>
        <dbReference type="Google" id="ProtNLM"/>
    </source>
</evidence>
<dbReference type="CDD" id="cd00303">
    <property type="entry name" value="retropepsin_like"/>
    <property type="match status" value="1"/>
</dbReference>
<evidence type="ECO:0000313" key="1">
    <source>
        <dbReference type="EMBL" id="MCI22386.1"/>
    </source>
</evidence>
<dbReference type="InterPro" id="IPR021109">
    <property type="entry name" value="Peptidase_aspartic_dom_sf"/>
</dbReference>
<accession>A0A392QFR6</accession>
<dbReference type="PANTHER" id="PTHR33067">
    <property type="entry name" value="RNA-DIRECTED DNA POLYMERASE-RELATED"/>
    <property type="match status" value="1"/>
</dbReference>
<protein>
    <recommendedName>
        <fullName evidence="3">Aspartic peptidase DDI1-type domain-containing protein</fullName>
    </recommendedName>
</protein>
<comment type="caution">
    <text evidence="1">The sequence shown here is derived from an EMBL/GenBank/DDBJ whole genome shotgun (WGS) entry which is preliminary data.</text>
</comment>
<dbReference type="PANTHER" id="PTHR33067:SF9">
    <property type="entry name" value="RNA-DIRECTED DNA POLYMERASE"/>
    <property type="match status" value="1"/>
</dbReference>
<dbReference type="Gene3D" id="2.40.70.10">
    <property type="entry name" value="Acid Proteases"/>
    <property type="match status" value="1"/>
</dbReference>
<feature type="non-terminal residue" evidence="1">
    <location>
        <position position="144"/>
    </location>
</feature>
<dbReference type="AlphaFoldDB" id="A0A392QFR6"/>
<dbReference type="Proteomes" id="UP000265520">
    <property type="component" value="Unassembled WGS sequence"/>
</dbReference>